<reference evidence="1" key="1">
    <citation type="submission" date="2020-03" db="EMBL/GenBank/DDBJ databases">
        <title>Hybrid Assembly of Korean Phytophthora infestans isolates.</title>
        <authorList>
            <person name="Prokchorchik M."/>
            <person name="Lee Y."/>
            <person name="Seo J."/>
            <person name="Cho J.-H."/>
            <person name="Park Y.-E."/>
            <person name="Jang D.-C."/>
            <person name="Im J.-S."/>
            <person name="Choi J.-G."/>
            <person name="Park H.-J."/>
            <person name="Lee G.-B."/>
            <person name="Lee Y.-G."/>
            <person name="Hong S.-Y."/>
            <person name="Cho K."/>
            <person name="Sohn K.H."/>
        </authorList>
    </citation>
    <scope>NUCLEOTIDE SEQUENCE</scope>
    <source>
        <strain evidence="1">KR_2_A2</strain>
    </source>
</reference>
<accession>A0A8S9UHY6</accession>
<comment type="caution">
    <text evidence="1">The sequence shown here is derived from an EMBL/GenBank/DDBJ whole genome shotgun (WGS) entry which is preliminary data.</text>
</comment>
<dbReference type="Proteomes" id="UP000704712">
    <property type="component" value="Unassembled WGS sequence"/>
</dbReference>
<evidence type="ECO:0000313" key="2">
    <source>
        <dbReference type="Proteomes" id="UP000704712"/>
    </source>
</evidence>
<protein>
    <submittedName>
        <fullName evidence="1">Uncharacterized protein</fullName>
    </submittedName>
</protein>
<gene>
    <name evidence="1" type="ORF">GN958_ATG10678</name>
</gene>
<dbReference type="AlphaFoldDB" id="A0A8S9UHY6"/>
<evidence type="ECO:0000313" key="1">
    <source>
        <dbReference type="EMBL" id="KAF4140133.1"/>
    </source>
</evidence>
<name>A0A8S9UHY6_PHYIN</name>
<proteinExistence type="predicted"/>
<organism evidence="1 2">
    <name type="scientific">Phytophthora infestans</name>
    <name type="common">Potato late blight agent</name>
    <name type="synonym">Botrytis infestans</name>
    <dbReference type="NCBI Taxonomy" id="4787"/>
    <lineage>
        <taxon>Eukaryota</taxon>
        <taxon>Sar</taxon>
        <taxon>Stramenopiles</taxon>
        <taxon>Oomycota</taxon>
        <taxon>Peronosporomycetes</taxon>
        <taxon>Peronosporales</taxon>
        <taxon>Peronosporaceae</taxon>
        <taxon>Phytophthora</taxon>
    </lineage>
</organism>
<dbReference type="EMBL" id="JAACNO010001501">
    <property type="protein sequence ID" value="KAF4140133.1"/>
    <property type="molecule type" value="Genomic_DNA"/>
</dbReference>
<sequence>MDASDSGLCVLFPAAKEYIRVQFDKAEQSAIAEASEPQGASFSINVREALSAVFAAITWGPDWSHIAEEQEHPLHIRCWIVNSSAVAWIDRHYSNNSLSQELMRVLTCVETQYKIHVSSQHLPGATYYFADLGSRAWNGDSLMKWTNLMLCWIKQKIPSKFRRIYTGGLANSSGDLWQTHHETYTWGHGANGVPSALEQESHPGATRMIHMTNRFDSLCSQLIAGKQMRTRHLADLKQFGLKSAISDGVINSESDSSPDCSHNTNSCFKECAGSVLHDKNEAQYRKKCSSTSSGLPTSPPPSTASFVGLRCWASSFVSEVQST</sequence>